<sequence>MRFVVLRGFYSGIEIAVMLWLSIAAKSVAKSTIDGIAVILNAGFTTDPLAIRRKEVQSVRRRFTLQGSNPIGLLTAGTSVRGSTLKAPRCLWATDKAAWADIPGKKTHHGRRVTCA</sequence>
<organism evidence="1 2">
    <name type="scientific">Crepidotus variabilis</name>
    <dbReference type="NCBI Taxonomy" id="179855"/>
    <lineage>
        <taxon>Eukaryota</taxon>
        <taxon>Fungi</taxon>
        <taxon>Dikarya</taxon>
        <taxon>Basidiomycota</taxon>
        <taxon>Agaricomycotina</taxon>
        <taxon>Agaricomycetes</taxon>
        <taxon>Agaricomycetidae</taxon>
        <taxon>Agaricales</taxon>
        <taxon>Agaricineae</taxon>
        <taxon>Crepidotaceae</taxon>
        <taxon>Crepidotus</taxon>
    </lineage>
</organism>
<evidence type="ECO:0000313" key="2">
    <source>
        <dbReference type="Proteomes" id="UP000807306"/>
    </source>
</evidence>
<comment type="caution">
    <text evidence="1">The sequence shown here is derived from an EMBL/GenBank/DDBJ whole genome shotgun (WGS) entry which is preliminary data.</text>
</comment>
<reference evidence="1" key="1">
    <citation type="submission" date="2020-11" db="EMBL/GenBank/DDBJ databases">
        <authorList>
            <consortium name="DOE Joint Genome Institute"/>
            <person name="Ahrendt S."/>
            <person name="Riley R."/>
            <person name="Andreopoulos W."/>
            <person name="Labutti K."/>
            <person name="Pangilinan J."/>
            <person name="Ruiz-Duenas F.J."/>
            <person name="Barrasa J.M."/>
            <person name="Sanchez-Garcia M."/>
            <person name="Camarero S."/>
            <person name="Miyauchi S."/>
            <person name="Serrano A."/>
            <person name="Linde D."/>
            <person name="Babiker R."/>
            <person name="Drula E."/>
            <person name="Ayuso-Fernandez I."/>
            <person name="Pacheco R."/>
            <person name="Padilla G."/>
            <person name="Ferreira P."/>
            <person name="Barriuso J."/>
            <person name="Kellner H."/>
            <person name="Castanera R."/>
            <person name="Alfaro M."/>
            <person name="Ramirez L."/>
            <person name="Pisabarro A.G."/>
            <person name="Kuo A."/>
            <person name="Tritt A."/>
            <person name="Lipzen A."/>
            <person name="He G."/>
            <person name="Yan M."/>
            <person name="Ng V."/>
            <person name="Cullen D."/>
            <person name="Martin F."/>
            <person name="Rosso M.-N."/>
            <person name="Henrissat B."/>
            <person name="Hibbett D."/>
            <person name="Martinez A.T."/>
            <person name="Grigoriev I.V."/>
        </authorList>
    </citation>
    <scope>NUCLEOTIDE SEQUENCE</scope>
    <source>
        <strain evidence="1">CBS 506.95</strain>
    </source>
</reference>
<dbReference type="AlphaFoldDB" id="A0A9P6JKH8"/>
<name>A0A9P6JKH8_9AGAR</name>
<proteinExistence type="predicted"/>
<feature type="non-terminal residue" evidence="1">
    <location>
        <position position="116"/>
    </location>
</feature>
<dbReference type="Proteomes" id="UP000807306">
    <property type="component" value="Unassembled WGS sequence"/>
</dbReference>
<accession>A0A9P6JKH8</accession>
<keyword evidence="2" id="KW-1185">Reference proteome</keyword>
<protein>
    <submittedName>
        <fullName evidence="1">Uncharacterized protein</fullName>
    </submittedName>
</protein>
<evidence type="ECO:0000313" key="1">
    <source>
        <dbReference type="EMBL" id="KAF9523968.1"/>
    </source>
</evidence>
<gene>
    <name evidence="1" type="ORF">CPB83DRAFT_886586</name>
</gene>
<dbReference type="EMBL" id="MU157907">
    <property type="protein sequence ID" value="KAF9523968.1"/>
    <property type="molecule type" value="Genomic_DNA"/>
</dbReference>